<keyword evidence="4" id="KW-0055">Arginine biosynthesis</keyword>
<dbReference type="NCBIfam" id="TIGR01892">
    <property type="entry name" value="AcOrn-deacetyl"/>
    <property type="match status" value="1"/>
</dbReference>
<dbReference type="Gene3D" id="3.30.70.360">
    <property type="match status" value="1"/>
</dbReference>
<dbReference type="InterPro" id="IPR001261">
    <property type="entry name" value="ArgE/DapE_CS"/>
</dbReference>
<keyword evidence="9" id="KW-0170">Cobalt</keyword>
<name>A0A0D5LM24_MAREN</name>
<evidence type="ECO:0000256" key="3">
    <source>
        <dbReference type="ARBA" id="ARBA00022490"/>
    </source>
</evidence>
<protein>
    <submittedName>
        <fullName evidence="11">Acetylornithine deacetylase</fullName>
        <ecNumber evidence="11">3.5.1.16</ecNumber>
    </submittedName>
</protein>
<dbReference type="Pfam" id="PF01546">
    <property type="entry name" value="Peptidase_M20"/>
    <property type="match status" value="1"/>
</dbReference>
<keyword evidence="5" id="KW-0028">Amino-acid biosynthesis</keyword>
<dbReference type="EC" id="3.5.1.16" evidence="11"/>
<keyword evidence="7 11" id="KW-0378">Hydrolase</keyword>
<dbReference type="GO" id="GO:0006526">
    <property type="term" value="P:L-arginine biosynthetic process"/>
    <property type="evidence" value="ECO:0007669"/>
    <property type="project" value="UniProtKB-KW"/>
</dbReference>
<evidence type="ECO:0000313" key="11">
    <source>
        <dbReference type="EMBL" id="AJY44990.1"/>
    </source>
</evidence>
<dbReference type="AlphaFoldDB" id="A0A0D5LM24"/>
<dbReference type="PANTHER" id="PTHR43808">
    <property type="entry name" value="ACETYLORNITHINE DEACETYLASE"/>
    <property type="match status" value="1"/>
</dbReference>
<dbReference type="STRING" id="1486262.TM49_03685"/>
<dbReference type="InterPro" id="IPR011650">
    <property type="entry name" value="Peptidase_M20_dimer"/>
</dbReference>
<dbReference type="Proteomes" id="UP000032611">
    <property type="component" value="Chromosome"/>
</dbReference>
<organism evidence="11 12">
    <name type="scientific">Martelella endophytica</name>
    <dbReference type="NCBI Taxonomy" id="1486262"/>
    <lineage>
        <taxon>Bacteria</taxon>
        <taxon>Pseudomonadati</taxon>
        <taxon>Pseudomonadota</taxon>
        <taxon>Alphaproteobacteria</taxon>
        <taxon>Hyphomicrobiales</taxon>
        <taxon>Aurantimonadaceae</taxon>
        <taxon>Martelella</taxon>
    </lineage>
</organism>
<accession>A0A0D5LM24</accession>
<dbReference type="SUPFAM" id="SSF55031">
    <property type="entry name" value="Bacterial exopeptidase dimerisation domain"/>
    <property type="match status" value="1"/>
</dbReference>
<proteinExistence type="inferred from homology"/>
<dbReference type="CDD" id="cd03894">
    <property type="entry name" value="M20_ArgE"/>
    <property type="match status" value="1"/>
</dbReference>
<dbReference type="InterPro" id="IPR010169">
    <property type="entry name" value="AcOrn-deacetyl"/>
</dbReference>
<dbReference type="GO" id="GO:0046872">
    <property type="term" value="F:metal ion binding"/>
    <property type="evidence" value="ECO:0007669"/>
    <property type="project" value="UniProtKB-KW"/>
</dbReference>
<dbReference type="EMBL" id="CP010803">
    <property type="protein sequence ID" value="AJY44990.1"/>
    <property type="molecule type" value="Genomic_DNA"/>
</dbReference>
<feature type="domain" description="Peptidase M20 dimerisation" evidence="10">
    <location>
        <begin position="174"/>
        <end position="286"/>
    </location>
</feature>
<dbReference type="RefSeq" id="WP_045679581.1">
    <property type="nucleotide sequence ID" value="NZ_CP010803.1"/>
</dbReference>
<reference evidence="11 12" key="1">
    <citation type="journal article" date="2015" name="Genome Announc.">
        <title>Complete genome sequence of Martelella endophytica YC6887, which has antifungal activity associated with a halophyte.</title>
        <authorList>
            <person name="Khan A."/>
            <person name="Khan H."/>
            <person name="Chung E.J."/>
            <person name="Hossain M.T."/>
            <person name="Chung Y.R."/>
        </authorList>
    </citation>
    <scope>NUCLEOTIDE SEQUENCE [LARGE SCALE GENOMIC DNA]</scope>
    <source>
        <strain evidence="11">YC6887</strain>
    </source>
</reference>
<dbReference type="Pfam" id="PF07687">
    <property type="entry name" value="M20_dimer"/>
    <property type="match status" value="1"/>
</dbReference>
<dbReference type="NCBIfam" id="NF005710">
    <property type="entry name" value="PRK07522.1"/>
    <property type="match status" value="1"/>
</dbReference>
<evidence type="ECO:0000313" key="12">
    <source>
        <dbReference type="Proteomes" id="UP000032611"/>
    </source>
</evidence>
<keyword evidence="6" id="KW-0479">Metal-binding</keyword>
<evidence type="ECO:0000256" key="4">
    <source>
        <dbReference type="ARBA" id="ARBA00022571"/>
    </source>
</evidence>
<evidence type="ECO:0000256" key="6">
    <source>
        <dbReference type="ARBA" id="ARBA00022723"/>
    </source>
</evidence>
<evidence type="ECO:0000256" key="9">
    <source>
        <dbReference type="ARBA" id="ARBA00023285"/>
    </source>
</evidence>
<dbReference type="PROSITE" id="PS00758">
    <property type="entry name" value="ARGE_DAPE_CPG2_1"/>
    <property type="match status" value="1"/>
</dbReference>
<dbReference type="InterPro" id="IPR002933">
    <property type="entry name" value="Peptidase_M20"/>
</dbReference>
<comment type="cofactor">
    <cofactor evidence="1">
        <name>Zn(2+)</name>
        <dbReference type="ChEBI" id="CHEBI:29105"/>
    </cofactor>
</comment>
<dbReference type="Gene3D" id="3.40.630.10">
    <property type="entry name" value="Zn peptidases"/>
    <property type="match status" value="1"/>
</dbReference>
<gene>
    <name evidence="11" type="ORF">TM49_03685</name>
</gene>
<sequence>MTSDLPSVPEILARLVSFPTVSRQSNLALLDYVEGLLAPAGVRLERFVSEDGTRANLLARLGPEGPGGIMLSGHCDVVPTEGQAWQSDPFMLRQDDGCYYGRGTADMKGFLAVAIRAMLKAAGAPLSLPLQLAISYDEEIGCMGVRGMLDALGTREDRPALCLIGEPTGMRIATGHKGKRALRACCHGQEGHSALAPEALNALHLGADFLIRLQARQEELRLRGAQDPDYDIPYSTIHVGVMQGGTALNIVPNHCELDFEIRNVAGDDPDEILAGIRTDAEATAAPHRNRFPHARVEVEEISGYPGLDTSAGAAVALLKEILGRADPTIKVAFGTEAGLFSDTLGVTSLVCGPGHMAQGHKPDEYVSEEQLLECAAFLDALTALLVKGDAPALCA</sequence>
<evidence type="ECO:0000256" key="5">
    <source>
        <dbReference type="ARBA" id="ARBA00022605"/>
    </source>
</evidence>
<dbReference type="PROSITE" id="PS00759">
    <property type="entry name" value="ARGE_DAPE_CPG2_2"/>
    <property type="match status" value="1"/>
</dbReference>
<evidence type="ECO:0000256" key="8">
    <source>
        <dbReference type="ARBA" id="ARBA00022833"/>
    </source>
</evidence>
<dbReference type="PATRIC" id="fig|1486262.3.peg.750"/>
<evidence type="ECO:0000259" key="10">
    <source>
        <dbReference type="Pfam" id="PF07687"/>
    </source>
</evidence>
<dbReference type="KEGG" id="mey:TM49_03685"/>
<evidence type="ECO:0000256" key="1">
    <source>
        <dbReference type="ARBA" id="ARBA00001947"/>
    </source>
</evidence>
<keyword evidence="12" id="KW-1185">Reference proteome</keyword>
<dbReference type="HOGENOM" id="CLU_021802_2_4_5"/>
<dbReference type="OrthoDB" id="9809784at2"/>
<comment type="similarity">
    <text evidence="2">Belongs to the peptidase M20A family. ArgE subfamily.</text>
</comment>
<keyword evidence="3" id="KW-0963">Cytoplasm</keyword>
<dbReference type="GO" id="GO:0008777">
    <property type="term" value="F:acetylornithine deacetylase activity"/>
    <property type="evidence" value="ECO:0007669"/>
    <property type="project" value="UniProtKB-EC"/>
</dbReference>
<evidence type="ECO:0000256" key="2">
    <source>
        <dbReference type="ARBA" id="ARBA00005691"/>
    </source>
</evidence>
<dbReference type="InterPro" id="IPR050072">
    <property type="entry name" value="Peptidase_M20A"/>
</dbReference>
<dbReference type="PANTHER" id="PTHR43808:SF31">
    <property type="entry name" value="N-ACETYL-L-CITRULLINE DEACETYLASE"/>
    <property type="match status" value="1"/>
</dbReference>
<dbReference type="InterPro" id="IPR036264">
    <property type="entry name" value="Bact_exopeptidase_dim_dom"/>
</dbReference>
<dbReference type="SUPFAM" id="SSF53187">
    <property type="entry name" value="Zn-dependent exopeptidases"/>
    <property type="match status" value="1"/>
</dbReference>
<keyword evidence="8" id="KW-0862">Zinc</keyword>
<evidence type="ECO:0000256" key="7">
    <source>
        <dbReference type="ARBA" id="ARBA00022801"/>
    </source>
</evidence>